<accession>A0A1G9QFN8</accession>
<dbReference type="Pfam" id="PF05949">
    <property type="entry name" value="DUF881"/>
    <property type="match status" value="1"/>
</dbReference>
<keyword evidence="2" id="KW-0175">Coiled coil</keyword>
<sequence>MYKNIKQKMVILGAFILGILISIYVKSLDNTNTYMTLDEKKEMENKIQKTKDEIVRLKTVNLEYKNKLDYYNKAVGDSTKSIVDLVTIDLNNLKRECGFSLEKGEGVKIIIKDSEKDLKSNQNPNDLIVHDIDILRIINDLKKSGAMSIAINGERLLPLSKIKCSGATITVNDTTYGQPFIIEAIGDKETLAASVISPESYANLLKEGYGIYIKVEAKDYITINSYKKS</sequence>
<dbReference type="RefSeq" id="WP_242872421.1">
    <property type="nucleotide sequence ID" value="NZ_FNGW01000005.1"/>
</dbReference>
<dbReference type="AlphaFoldDB" id="A0A1G9QFN8"/>
<evidence type="ECO:0000256" key="2">
    <source>
        <dbReference type="SAM" id="Coils"/>
    </source>
</evidence>
<evidence type="ECO:0000313" key="4">
    <source>
        <dbReference type="Proteomes" id="UP000199068"/>
    </source>
</evidence>
<evidence type="ECO:0000256" key="1">
    <source>
        <dbReference type="ARBA" id="ARBA00009108"/>
    </source>
</evidence>
<dbReference type="STRING" id="1121325.SAMN04515677_105189"/>
<proteinExistence type="inferred from homology"/>
<dbReference type="Proteomes" id="UP000199068">
    <property type="component" value="Unassembled WGS sequence"/>
</dbReference>
<dbReference type="InterPro" id="IPR010273">
    <property type="entry name" value="DUF881"/>
</dbReference>
<name>A0A1G9QFN8_9FIRM</name>
<evidence type="ECO:0000313" key="3">
    <source>
        <dbReference type="EMBL" id="SDM09872.1"/>
    </source>
</evidence>
<keyword evidence="4" id="KW-1185">Reference proteome</keyword>
<gene>
    <name evidence="3" type="ORF">SAMN04515677_105189</name>
</gene>
<dbReference type="PANTHER" id="PTHR37313">
    <property type="entry name" value="UPF0749 PROTEIN RV1825"/>
    <property type="match status" value="1"/>
</dbReference>
<organism evidence="3 4">
    <name type="scientific">Romboutsia lituseburensis DSM 797</name>
    <dbReference type="NCBI Taxonomy" id="1121325"/>
    <lineage>
        <taxon>Bacteria</taxon>
        <taxon>Bacillati</taxon>
        <taxon>Bacillota</taxon>
        <taxon>Clostridia</taxon>
        <taxon>Peptostreptococcales</taxon>
        <taxon>Peptostreptococcaceae</taxon>
        <taxon>Romboutsia</taxon>
    </lineage>
</organism>
<dbReference type="EMBL" id="FNGW01000005">
    <property type="protein sequence ID" value="SDM09872.1"/>
    <property type="molecule type" value="Genomic_DNA"/>
</dbReference>
<comment type="similarity">
    <text evidence="1">Belongs to the UPF0749 family.</text>
</comment>
<reference evidence="3 4" key="1">
    <citation type="submission" date="2016-10" db="EMBL/GenBank/DDBJ databases">
        <authorList>
            <person name="de Groot N.N."/>
        </authorList>
    </citation>
    <scope>NUCLEOTIDE SEQUENCE [LARGE SCALE GENOMIC DNA]</scope>
    <source>
        <strain evidence="3 4">DSM 797</strain>
    </source>
</reference>
<dbReference type="PANTHER" id="PTHR37313:SF2">
    <property type="entry name" value="UPF0749 PROTEIN YLXX"/>
    <property type="match status" value="1"/>
</dbReference>
<feature type="coiled-coil region" evidence="2">
    <location>
        <begin position="40"/>
        <end position="67"/>
    </location>
</feature>
<protein>
    <submittedName>
        <fullName evidence="3">Uncharacterized conserved protein YlxW, UPF0749 family</fullName>
    </submittedName>
</protein>
<dbReference type="Gene3D" id="3.30.70.1880">
    <property type="entry name" value="Protein of unknown function DUF881"/>
    <property type="match status" value="1"/>
</dbReference>